<dbReference type="Proteomes" id="UP000327493">
    <property type="component" value="Chromosome 21"/>
</dbReference>
<feature type="region of interest" description="Disordered" evidence="1">
    <location>
        <begin position="86"/>
        <end position="150"/>
    </location>
</feature>
<dbReference type="AlphaFoldDB" id="A0A5J5CIL1"/>
<dbReference type="EMBL" id="VOFY01000021">
    <property type="protein sequence ID" value="KAA8581758.1"/>
    <property type="molecule type" value="Genomic_DNA"/>
</dbReference>
<reference evidence="2 3" key="1">
    <citation type="submission" date="2019-08" db="EMBL/GenBank/DDBJ databases">
        <title>A chromosome-level genome assembly, high-density linkage maps, and genome scans reveal the genomic architecture of hybrid incompatibilities underlying speciation via character displacement in darters (Percidae: Etheostominae).</title>
        <authorList>
            <person name="Moran R.L."/>
            <person name="Catchen J.M."/>
            <person name="Fuller R.C."/>
        </authorList>
    </citation>
    <scope>NUCLEOTIDE SEQUENCE [LARGE SCALE GENOMIC DNA]</scope>
    <source>
        <strain evidence="2">EspeVRDwgs_2016</strain>
        <tissue evidence="2">Muscle</tissue>
    </source>
</reference>
<evidence type="ECO:0000313" key="2">
    <source>
        <dbReference type="EMBL" id="KAA8581758.1"/>
    </source>
</evidence>
<proteinExistence type="predicted"/>
<name>A0A5J5CIL1_9PERO</name>
<accession>A0A5J5CIL1</accession>
<dbReference type="PANTHER" id="PTHR32205">
    <property type="entry name" value="ARCHAEMETZINCIN-2-RELATED"/>
    <property type="match status" value="1"/>
</dbReference>
<sequence>MQGSNPLEGSHRRPLDFCPICLRKLQIAIGFNIAEIQDLSELDGGGSESNIQTRGGLCISSKTYNLHISCGLCQVVYFRAVQGPDPPNAKSAKDFSHGHGGEHVGGAVPLHTSTHTQLDDVELGGEETERGEQSEQRIENEVALSEDRKV</sequence>
<evidence type="ECO:0000313" key="3">
    <source>
        <dbReference type="Proteomes" id="UP000327493"/>
    </source>
</evidence>
<feature type="compositionally biased region" description="Basic and acidic residues" evidence="1">
    <location>
        <begin position="91"/>
        <end position="102"/>
    </location>
</feature>
<feature type="compositionally biased region" description="Basic and acidic residues" evidence="1">
    <location>
        <begin position="127"/>
        <end position="150"/>
    </location>
</feature>
<protein>
    <submittedName>
        <fullName evidence="2">Uncharacterized protein</fullName>
    </submittedName>
</protein>
<gene>
    <name evidence="2" type="ORF">FQN60_003339</name>
</gene>
<dbReference type="InterPro" id="IPR052009">
    <property type="entry name" value="Archaemetzincin"/>
</dbReference>
<organism evidence="2 3">
    <name type="scientific">Etheostoma spectabile</name>
    <name type="common">orangethroat darter</name>
    <dbReference type="NCBI Taxonomy" id="54343"/>
    <lineage>
        <taxon>Eukaryota</taxon>
        <taxon>Metazoa</taxon>
        <taxon>Chordata</taxon>
        <taxon>Craniata</taxon>
        <taxon>Vertebrata</taxon>
        <taxon>Euteleostomi</taxon>
        <taxon>Actinopterygii</taxon>
        <taxon>Neopterygii</taxon>
        <taxon>Teleostei</taxon>
        <taxon>Neoteleostei</taxon>
        <taxon>Acanthomorphata</taxon>
        <taxon>Eupercaria</taxon>
        <taxon>Perciformes</taxon>
        <taxon>Percoidei</taxon>
        <taxon>Percidae</taxon>
        <taxon>Etheostomatinae</taxon>
        <taxon>Etheostoma</taxon>
    </lineage>
</organism>
<evidence type="ECO:0000256" key="1">
    <source>
        <dbReference type="SAM" id="MobiDB-lite"/>
    </source>
</evidence>
<comment type="caution">
    <text evidence="2">The sequence shown here is derived from an EMBL/GenBank/DDBJ whole genome shotgun (WGS) entry which is preliminary data.</text>
</comment>
<keyword evidence="3" id="KW-1185">Reference proteome</keyword>